<accession>A0A412XV28</accession>
<gene>
    <name evidence="2" type="ORF">DWW10_20910</name>
</gene>
<dbReference type="EMBL" id="QRZF01000020">
    <property type="protein sequence ID" value="RGV49015.1"/>
    <property type="molecule type" value="Genomic_DNA"/>
</dbReference>
<protein>
    <recommendedName>
        <fullName evidence="1">Calcineurin-like phosphoesterase domain-containing protein</fullName>
    </recommendedName>
</protein>
<dbReference type="RefSeq" id="WP_118487334.1">
    <property type="nucleotide sequence ID" value="NZ_QRZF01000020.1"/>
</dbReference>
<feature type="domain" description="Calcineurin-like phosphoesterase" evidence="1">
    <location>
        <begin position="67"/>
        <end position="234"/>
    </location>
</feature>
<dbReference type="InterPro" id="IPR029052">
    <property type="entry name" value="Metallo-depent_PP-like"/>
</dbReference>
<comment type="caution">
    <text evidence="2">The sequence shown here is derived from an EMBL/GenBank/DDBJ whole genome shotgun (WGS) entry which is preliminary data.</text>
</comment>
<evidence type="ECO:0000313" key="3">
    <source>
        <dbReference type="Proteomes" id="UP000283850"/>
    </source>
</evidence>
<dbReference type="SUPFAM" id="SSF56300">
    <property type="entry name" value="Metallo-dependent phosphatases"/>
    <property type="match status" value="1"/>
</dbReference>
<dbReference type="Proteomes" id="UP000283850">
    <property type="component" value="Unassembled WGS sequence"/>
</dbReference>
<dbReference type="Pfam" id="PF00149">
    <property type="entry name" value="Metallophos"/>
    <property type="match status" value="1"/>
</dbReference>
<dbReference type="Gene3D" id="3.60.21.10">
    <property type="match status" value="1"/>
</dbReference>
<sequence length="397" mass="44217">MDKKIVQLKDDKNNVMPLPVTVSDAVYLTNVGPMREAVGMIPANADVNGMTLTQFINQAYGRGSTFTFLHLSDTHKFNHGIKKCIELMDQDAGIPLTIITGDLQLTGDMKATILSSAKPILLMLGNHDVADDFGGDQIGARNTYIAPFCEKYVTMGSETSSYWYKDVTTSFATIRIIAFDEYEYVTVGSPATSRYSVVYSQQQIDWFVELLKSTPSSYYLILAHHQPASAFRNNGTGKFISEKAPNWYEHEGALTAIPELACLPHLLPMILDAYLSGGTVSGEYHCGDTLGTKMTLDVDFSGISPCKFLFHIGGHTHWDVCEYLPLYPNQLQLIIDEDRPAQYVRSDLPRSESDETAYCINKVMVDFENRKTVVERIGAHITDSGADRNVIEYPFVK</sequence>
<reference evidence="2 3" key="1">
    <citation type="submission" date="2018-08" db="EMBL/GenBank/DDBJ databases">
        <title>A genome reference for cultivated species of the human gut microbiota.</title>
        <authorList>
            <person name="Zou Y."/>
            <person name="Xue W."/>
            <person name="Luo G."/>
        </authorList>
    </citation>
    <scope>NUCLEOTIDE SEQUENCE [LARGE SCALE GENOMIC DNA]</scope>
    <source>
        <strain evidence="2 3">AF14-32</strain>
    </source>
</reference>
<dbReference type="AlphaFoldDB" id="A0A412XV28"/>
<proteinExistence type="predicted"/>
<dbReference type="GO" id="GO:0016787">
    <property type="term" value="F:hydrolase activity"/>
    <property type="evidence" value="ECO:0007669"/>
    <property type="project" value="InterPro"/>
</dbReference>
<evidence type="ECO:0000259" key="1">
    <source>
        <dbReference type="Pfam" id="PF00149"/>
    </source>
</evidence>
<dbReference type="InterPro" id="IPR004843">
    <property type="entry name" value="Calcineurin-like_PHP"/>
</dbReference>
<organism evidence="2 3">
    <name type="scientific">Bacteroides intestinalis</name>
    <dbReference type="NCBI Taxonomy" id="329854"/>
    <lineage>
        <taxon>Bacteria</taxon>
        <taxon>Pseudomonadati</taxon>
        <taxon>Bacteroidota</taxon>
        <taxon>Bacteroidia</taxon>
        <taxon>Bacteroidales</taxon>
        <taxon>Bacteroidaceae</taxon>
        <taxon>Bacteroides</taxon>
    </lineage>
</organism>
<evidence type="ECO:0000313" key="2">
    <source>
        <dbReference type="EMBL" id="RGV49015.1"/>
    </source>
</evidence>
<name>A0A412XV28_9BACE</name>